<feature type="transmembrane region" description="Helical" evidence="1">
    <location>
        <begin position="83"/>
        <end position="104"/>
    </location>
</feature>
<feature type="transmembrane region" description="Helical" evidence="1">
    <location>
        <begin position="129"/>
        <end position="149"/>
    </location>
</feature>
<keyword evidence="1" id="KW-0472">Membrane</keyword>
<dbReference type="RefSeq" id="WP_343988304.1">
    <property type="nucleotide sequence ID" value="NZ_BAAAJG010000029.1"/>
</dbReference>
<name>A0ABW4FDZ6_9PSEU</name>
<proteinExistence type="predicted"/>
<dbReference type="Proteomes" id="UP001597145">
    <property type="component" value="Unassembled WGS sequence"/>
</dbReference>
<dbReference type="EMBL" id="JBHUCP010000002">
    <property type="protein sequence ID" value="MFD1528409.1"/>
    <property type="molecule type" value="Genomic_DNA"/>
</dbReference>
<sequence>MAPPVRKLALTVHVTSSVGWLGAVAAVLVLAVAGMSSGDALTVRGAYLAMELVGWFVLVPLALASLLSGLVQSLGTVWGLFRHYWVLLKLLITVLATAVLLMYMETLGVLADVAAGPADQLELLRTPSVVLHASAALLLLLVVTILAVYKPRGRTRYGRRNHERTSVSPS</sequence>
<feature type="transmembrane region" description="Helical" evidence="1">
    <location>
        <begin position="12"/>
        <end position="32"/>
    </location>
</feature>
<organism evidence="2 3">
    <name type="scientific">Pseudonocardia aurantiaca</name>
    <dbReference type="NCBI Taxonomy" id="75290"/>
    <lineage>
        <taxon>Bacteria</taxon>
        <taxon>Bacillati</taxon>
        <taxon>Actinomycetota</taxon>
        <taxon>Actinomycetes</taxon>
        <taxon>Pseudonocardiales</taxon>
        <taxon>Pseudonocardiaceae</taxon>
        <taxon>Pseudonocardia</taxon>
    </lineage>
</organism>
<evidence type="ECO:0000313" key="2">
    <source>
        <dbReference type="EMBL" id="MFD1528409.1"/>
    </source>
</evidence>
<keyword evidence="1" id="KW-0812">Transmembrane</keyword>
<keyword evidence="1" id="KW-1133">Transmembrane helix</keyword>
<gene>
    <name evidence="2" type="ORF">ACFSCY_03045</name>
</gene>
<accession>A0ABW4FDZ6</accession>
<comment type="caution">
    <text evidence="2">The sequence shown here is derived from an EMBL/GenBank/DDBJ whole genome shotgun (WGS) entry which is preliminary data.</text>
</comment>
<evidence type="ECO:0000256" key="1">
    <source>
        <dbReference type="SAM" id="Phobius"/>
    </source>
</evidence>
<keyword evidence="3" id="KW-1185">Reference proteome</keyword>
<evidence type="ECO:0000313" key="3">
    <source>
        <dbReference type="Proteomes" id="UP001597145"/>
    </source>
</evidence>
<protein>
    <submittedName>
        <fullName evidence="2">DUF2269 domain-containing protein</fullName>
    </submittedName>
</protein>
<reference evidence="3" key="1">
    <citation type="journal article" date="2019" name="Int. J. Syst. Evol. Microbiol.">
        <title>The Global Catalogue of Microorganisms (GCM) 10K type strain sequencing project: providing services to taxonomists for standard genome sequencing and annotation.</title>
        <authorList>
            <consortium name="The Broad Institute Genomics Platform"/>
            <consortium name="The Broad Institute Genome Sequencing Center for Infectious Disease"/>
            <person name="Wu L."/>
            <person name="Ma J."/>
        </authorList>
    </citation>
    <scope>NUCLEOTIDE SEQUENCE [LARGE SCALE GENOMIC DNA]</scope>
    <source>
        <strain evidence="3">JCM 12165</strain>
    </source>
</reference>
<feature type="transmembrane region" description="Helical" evidence="1">
    <location>
        <begin position="52"/>
        <end position="71"/>
    </location>
</feature>